<feature type="transmembrane region" description="Helical" evidence="1">
    <location>
        <begin position="409"/>
        <end position="428"/>
    </location>
</feature>
<keyword evidence="2" id="KW-0732">Signal</keyword>
<comment type="caution">
    <text evidence="4">The sequence shown here is derived from an EMBL/GenBank/DDBJ whole genome shotgun (WGS) entry which is preliminary data.</text>
</comment>
<name>A0AAD2FH95_9STRA</name>
<keyword evidence="1" id="KW-0812">Transmembrane</keyword>
<evidence type="ECO:0000313" key="4">
    <source>
        <dbReference type="EMBL" id="CAJ1940464.1"/>
    </source>
</evidence>
<feature type="signal peptide" evidence="2">
    <location>
        <begin position="1"/>
        <end position="26"/>
    </location>
</feature>
<dbReference type="GO" id="GO:0019236">
    <property type="term" value="P:response to pheromone"/>
    <property type="evidence" value="ECO:0007669"/>
    <property type="project" value="InterPro"/>
</dbReference>
<feature type="chain" id="PRO_5042041451" description="GPR180/TMEM145 transmembrane domain-containing protein" evidence="2">
    <location>
        <begin position="27"/>
        <end position="475"/>
    </location>
</feature>
<organism evidence="4 5">
    <name type="scientific">Cylindrotheca closterium</name>
    <dbReference type="NCBI Taxonomy" id="2856"/>
    <lineage>
        <taxon>Eukaryota</taxon>
        <taxon>Sar</taxon>
        <taxon>Stramenopiles</taxon>
        <taxon>Ochrophyta</taxon>
        <taxon>Bacillariophyta</taxon>
        <taxon>Bacillariophyceae</taxon>
        <taxon>Bacillariophycidae</taxon>
        <taxon>Bacillariales</taxon>
        <taxon>Bacillariaceae</taxon>
        <taxon>Cylindrotheca</taxon>
    </lineage>
</organism>
<keyword evidence="1" id="KW-1133">Transmembrane helix</keyword>
<feature type="transmembrane region" description="Helical" evidence="1">
    <location>
        <begin position="374"/>
        <end position="403"/>
    </location>
</feature>
<dbReference type="Pfam" id="PF10192">
    <property type="entry name" value="GPR180-TMEM145_TM"/>
    <property type="match status" value="1"/>
</dbReference>
<proteinExistence type="predicted"/>
<feature type="transmembrane region" description="Helical" evidence="1">
    <location>
        <begin position="344"/>
        <end position="362"/>
    </location>
</feature>
<dbReference type="InterPro" id="IPR019336">
    <property type="entry name" value="GPR180/TMEM145_TM"/>
</dbReference>
<accession>A0AAD2FH95</accession>
<reference evidence="4" key="1">
    <citation type="submission" date="2023-08" db="EMBL/GenBank/DDBJ databases">
        <authorList>
            <person name="Audoor S."/>
            <person name="Bilcke G."/>
        </authorList>
    </citation>
    <scope>NUCLEOTIDE SEQUENCE</scope>
</reference>
<feature type="domain" description="GPR180/TMEM145 transmembrane" evidence="3">
    <location>
        <begin position="187"/>
        <end position="422"/>
    </location>
</feature>
<evidence type="ECO:0000256" key="1">
    <source>
        <dbReference type="SAM" id="Phobius"/>
    </source>
</evidence>
<feature type="transmembrane region" description="Helical" evidence="1">
    <location>
        <begin position="305"/>
        <end position="324"/>
    </location>
</feature>
<dbReference type="Proteomes" id="UP001295423">
    <property type="component" value="Unassembled WGS sequence"/>
</dbReference>
<keyword evidence="5" id="KW-1185">Reference proteome</keyword>
<sequence length="475" mass="52965">MRFRISLKRPIFLFWAILIYVPSVFSKRKSGDFTLSGLNTEYVLDSFAVSAGKMGYMKAKIQSKDPYQMNKDLYVRLIEDDKWPLFEKSPSCTEKVPYGSINEHVTQQRKAIKYEAEVAMPLNNEKGTRPRYFYFVITDCSLEFYMHDKSIPKLHYRVETWNDGSHLAADESHLKMLHTITLLVGLIVAALLGLGVVIQLYENSSVHAAMFWVLAAAVSDALSSLLEIVHLKLYAGNGVGSYFLDALSAHMEAICDGLVVLLLLSVAAGWTLPSDVVRVQHNATFIQKIIGGLKSPFGALSSPSATTYFAIGIIVSHIALAQWGRIYNDDFDSYHDLAHLPGKILMFLRSSLGLVFTGACFQTRIRCPISLHAFYTKFAIVGALWFFSLPVLTTIVNTFVVYHQRHVTIGVWSAACQSTSILLLSWLVTAHSTSYHKLSHMSVAQESLVDSLTSASTSSREPKSFSMMMGNAKIE</sequence>
<feature type="transmembrane region" description="Helical" evidence="1">
    <location>
        <begin position="176"/>
        <end position="198"/>
    </location>
</feature>
<dbReference type="EMBL" id="CAKOGP040000890">
    <property type="protein sequence ID" value="CAJ1940464.1"/>
    <property type="molecule type" value="Genomic_DNA"/>
</dbReference>
<evidence type="ECO:0000259" key="3">
    <source>
        <dbReference type="Pfam" id="PF10192"/>
    </source>
</evidence>
<evidence type="ECO:0000313" key="5">
    <source>
        <dbReference type="Proteomes" id="UP001295423"/>
    </source>
</evidence>
<feature type="transmembrane region" description="Helical" evidence="1">
    <location>
        <begin position="210"/>
        <end position="231"/>
    </location>
</feature>
<feature type="transmembrane region" description="Helical" evidence="1">
    <location>
        <begin position="251"/>
        <end position="272"/>
    </location>
</feature>
<dbReference type="InterPro" id="IPR047831">
    <property type="entry name" value="GPR180/TMEM145"/>
</dbReference>
<dbReference type="PANTHER" id="PTHR23252">
    <property type="entry name" value="INTIMAL THICKNESS RECEPTOR-RELATED"/>
    <property type="match status" value="1"/>
</dbReference>
<protein>
    <recommendedName>
        <fullName evidence="3">GPR180/TMEM145 transmembrane domain-containing protein</fullName>
    </recommendedName>
</protein>
<dbReference type="AlphaFoldDB" id="A0AAD2FH95"/>
<dbReference type="GO" id="GO:0007186">
    <property type="term" value="P:G protein-coupled receptor signaling pathway"/>
    <property type="evidence" value="ECO:0007669"/>
    <property type="project" value="InterPro"/>
</dbReference>
<keyword evidence="1" id="KW-0472">Membrane</keyword>
<evidence type="ECO:0000256" key="2">
    <source>
        <dbReference type="SAM" id="SignalP"/>
    </source>
</evidence>
<gene>
    <name evidence="4" type="ORF">CYCCA115_LOCUS7055</name>
</gene>
<dbReference type="PANTHER" id="PTHR23252:SF24">
    <property type="entry name" value="TRANSMEMBRANE PROTEIN 145"/>
    <property type="match status" value="1"/>
</dbReference>